<dbReference type="SUPFAM" id="SSF52540">
    <property type="entry name" value="P-loop containing nucleoside triphosphate hydrolases"/>
    <property type="match status" value="1"/>
</dbReference>
<evidence type="ECO:0000256" key="1">
    <source>
        <dbReference type="ARBA" id="ARBA00004141"/>
    </source>
</evidence>
<comment type="caution">
    <text evidence="6">The sequence shown here is derived from an EMBL/GenBank/DDBJ whole genome shotgun (WGS) entry which is preliminary data.</text>
</comment>
<dbReference type="PANTHER" id="PTHR48041:SF41">
    <property type="entry name" value="ABC TRANSPORTER G FAMILY"/>
    <property type="match status" value="1"/>
</dbReference>
<dbReference type="GO" id="GO:0042626">
    <property type="term" value="F:ATPase-coupled transmembrane transporter activity"/>
    <property type="evidence" value="ECO:0007669"/>
    <property type="project" value="TreeGrafter"/>
</dbReference>
<keyword evidence="3" id="KW-0812">Transmembrane</keyword>
<keyword evidence="5" id="KW-0472">Membrane</keyword>
<reference evidence="6 7" key="1">
    <citation type="submission" date="2020-02" db="EMBL/GenBank/DDBJ databases">
        <title>Draft genome sequence of Haematococcus lacustris strain NIES-144.</title>
        <authorList>
            <person name="Morimoto D."/>
            <person name="Nakagawa S."/>
            <person name="Yoshida T."/>
            <person name="Sawayama S."/>
        </authorList>
    </citation>
    <scope>NUCLEOTIDE SEQUENCE [LARGE SCALE GENOMIC DNA]</scope>
    <source>
        <strain evidence="6 7">NIES-144</strain>
    </source>
</reference>
<evidence type="ECO:0000313" key="7">
    <source>
        <dbReference type="Proteomes" id="UP000485058"/>
    </source>
</evidence>
<dbReference type="GO" id="GO:0016020">
    <property type="term" value="C:membrane"/>
    <property type="evidence" value="ECO:0007669"/>
    <property type="project" value="UniProtKB-SubCell"/>
</dbReference>
<evidence type="ECO:0000256" key="2">
    <source>
        <dbReference type="ARBA" id="ARBA00022448"/>
    </source>
</evidence>
<keyword evidence="4" id="KW-1133">Transmembrane helix</keyword>
<dbReference type="InterPro" id="IPR050352">
    <property type="entry name" value="ABCG_transporters"/>
</dbReference>
<evidence type="ECO:0000256" key="3">
    <source>
        <dbReference type="ARBA" id="ARBA00022692"/>
    </source>
</evidence>
<dbReference type="EMBL" id="BLLF01000112">
    <property type="protein sequence ID" value="GFH07734.1"/>
    <property type="molecule type" value="Genomic_DNA"/>
</dbReference>
<feature type="non-terminal residue" evidence="6">
    <location>
        <position position="1"/>
    </location>
</feature>
<keyword evidence="2" id="KW-0813">Transport</keyword>
<evidence type="ECO:0000313" key="6">
    <source>
        <dbReference type="EMBL" id="GFH07734.1"/>
    </source>
</evidence>
<keyword evidence="7" id="KW-1185">Reference proteome</keyword>
<organism evidence="6 7">
    <name type="scientific">Haematococcus lacustris</name>
    <name type="common">Green alga</name>
    <name type="synonym">Haematococcus pluvialis</name>
    <dbReference type="NCBI Taxonomy" id="44745"/>
    <lineage>
        <taxon>Eukaryota</taxon>
        <taxon>Viridiplantae</taxon>
        <taxon>Chlorophyta</taxon>
        <taxon>core chlorophytes</taxon>
        <taxon>Chlorophyceae</taxon>
        <taxon>CS clade</taxon>
        <taxon>Chlamydomonadales</taxon>
        <taxon>Haematococcaceae</taxon>
        <taxon>Haematococcus</taxon>
    </lineage>
</organism>
<dbReference type="AlphaFoldDB" id="A0A699YLL7"/>
<dbReference type="InterPro" id="IPR027417">
    <property type="entry name" value="P-loop_NTPase"/>
</dbReference>
<comment type="subcellular location">
    <subcellularLocation>
        <location evidence="1">Membrane</location>
        <topology evidence="1">Multi-pass membrane protein</topology>
    </subcellularLocation>
</comment>
<accession>A0A699YLL7</accession>
<protein>
    <submittedName>
        <fullName evidence="6">ABC transporter domain-containing protein</fullName>
    </submittedName>
</protein>
<name>A0A699YLL7_HAELA</name>
<dbReference type="Gene3D" id="3.40.50.300">
    <property type="entry name" value="P-loop containing nucleotide triphosphate hydrolases"/>
    <property type="match status" value="1"/>
</dbReference>
<dbReference type="PANTHER" id="PTHR48041">
    <property type="entry name" value="ABC TRANSPORTER G FAMILY MEMBER 28"/>
    <property type="match status" value="1"/>
</dbReference>
<evidence type="ECO:0000256" key="4">
    <source>
        <dbReference type="ARBA" id="ARBA00022989"/>
    </source>
</evidence>
<sequence>MAAADKEEYVERLLTLLGLAKVRHTRVGDKKVRGLSGGERKRLSLGCELI</sequence>
<feature type="non-terminal residue" evidence="6">
    <location>
        <position position="50"/>
    </location>
</feature>
<evidence type="ECO:0000256" key="5">
    <source>
        <dbReference type="ARBA" id="ARBA00023136"/>
    </source>
</evidence>
<dbReference type="Proteomes" id="UP000485058">
    <property type="component" value="Unassembled WGS sequence"/>
</dbReference>
<gene>
    <name evidence="6" type="ORF">HaLaN_02576</name>
</gene>
<proteinExistence type="predicted"/>